<keyword evidence="3 7" id="KW-0812">Transmembrane</keyword>
<feature type="transmembrane region" description="Helical" evidence="7">
    <location>
        <begin position="53"/>
        <end position="76"/>
    </location>
</feature>
<dbReference type="InterPro" id="IPR036249">
    <property type="entry name" value="Thioredoxin-like_sf"/>
</dbReference>
<proteinExistence type="predicted"/>
<keyword evidence="2" id="KW-1003">Cell membrane</keyword>
<organism evidence="9 10">
    <name type="scientific">Gordonia spumicola</name>
    <dbReference type="NCBI Taxonomy" id="589161"/>
    <lineage>
        <taxon>Bacteria</taxon>
        <taxon>Bacillati</taxon>
        <taxon>Actinomycetota</taxon>
        <taxon>Actinomycetes</taxon>
        <taxon>Mycobacteriales</taxon>
        <taxon>Gordoniaceae</taxon>
        <taxon>Gordonia</taxon>
    </lineage>
</organism>
<keyword evidence="4 7" id="KW-1133">Transmembrane helix</keyword>
<protein>
    <submittedName>
        <fullName evidence="9">Protein DipZ</fullName>
    </submittedName>
</protein>
<feature type="transmembrane region" description="Helical" evidence="7">
    <location>
        <begin position="201"/>
        <end position="219"/>
    </location>
</feature>
<dbReference type="InterPro" id="IPR050553">
    <property type="entry name" value="Thioredoxin_ResA/DsbE_sf"/>
</dbReference>
<dbReference type="GO" id="GO:0005886">
    <property type="term" value="C:plasma membrane"/>
    <property type="evidence" value="ECO:0007669"/>
    <property type="project" value="UniProtKB-SubCell"/>
</dbReference>
<dbReference type="SUPFAM" id="SSF52833">
    <property type="entry name" value="Thioredoxin-like"/>
    <property type="match status" value="1"/>
</dbReference>
<feature type="region of interest" description="Disordered" evidence="6">
    <location>
        <begin position="425"/>
        <end position="451"/>
    </location>
</feature>
<comment type="caution">
    <text evidence="9">The sequence shown here is derived from an EMBL/GenBank/DDBJ whole genome shotgun (WGS) entry which is preliminary data.</text>
</comment>
<sequence>MLTVILVGLAGGLVTGVSPCVLPMLPIVFVTGGSGPTMSDDAAEPPNRWRTPAIIAGIVTSFSVISLLGTLILSALGLPDSVLRWTGIVLLLLIGVGLIVPQVSHLLERPFARMPAFTSAGRGGRFAPYLLGIGLGTLYVPCAGPVLAAISVAGATGQIGWRTVVLTVSFAIGAALPLAVFAAAGASLSRRLAAYRSRQRTFRIVGGMVLIGLAAALVVDAPARLQAALPSYTAAADRALSDSDAVNDALGRSNSGDAACRGEADGLADCGAAPGFDGGGRWFNTADGRPLSAADLRGKVVLVDFWTYSCINCLRDGPHVRQWYDAYRSAGLVVVGVHTPEFAFEKDSGNVASAIESEHIDYPVVQDNDFAIWQAYGNRYWPAKYVIDATGRIRAANFGEGRYREVENGIRDLLRAASPGVVLPAPVDTTDTTGSSGAVSPEMHLSSTRSSGVYAGSPELIDGSHDFVFAARQPDDTYGLSGRFDVSDESVTARADARIRLAATADDVNAVLGGTGRVVVHQSGRGDRVIDVGGVPRLYRLTDGGQRSRLLTFDVSPGVSWFTFTFG</sequence>
<feature type="transmembrane region" description="Helical" evidence="7">
    <location>
        <begin position="164"/>
        <end position="189"/>
    </location>
</feature>
<dbReference type="GO" id="GO:0016209">
    <property type="term" value="F:antioxidant activity"/>
    <property type="evidence" value="ECO:0007669"/>
    <property type="project" value="InterPro"/>
</dbReference>
<dbReference type="Gene3D" id="3.40.30.10">
    <property type="entry name" value="Glutaredoxin"/>
    <property type="match status" value="1"/>
</dbReference>
<dbReference type="Gene3D" id="2.60.120.260">
    <property type="entry name" value="Galactose-binding domain-like"/>
    <property type="match status" value="1"/>
</dbReference>
<keyword evidence="10" id="KW-1185">Reference proteome</keyword>
<dbReference type="Proteomes" id="UP000444960">
    <property type="component" value="Unassembled WGS sequence"/>
</dbReference>
<evidence type="ECO:0000256" key="5">
    <source>
        <dbReference type="ARBA" id="ARBA00023136"/>
    </source>
</evidence>
<dbReference type="RefSeq" id="WP_161895762.1">
    <property type="nucleotide sequence ID" value="NZ_BJOV01000005.1"/>
</dbReference>
<evidence type="ECO:0000313" key="10">
    <source>
        <dbReference type="Proteomes" id="UP000444960"/>
    </source>
</evidence>
<accession>A0A7I9V9I6</accession>
<feature type="compositionally biased region" description="Polar residues" evidence="6">
    <location>
        <begin position="429"/>
        <end position="438"/>
    </location>
</feature>
<evidence type="ECO:0000256" key="3">
    <source>
        <dbReference type="ARBA" id="ARBA00022692"/>
    </source>
</evidence>
<dbReference type="Pfam" id="PF17991">
    <property type="entry name" value="Thioredoxin_10"/>
    <property type="match status" value="1"/>
</dbReference>
<feature type="transmembrane region" description="Helical" evidence="7">
    <location>
        <begin position="128"/>
        <end position="152"/>
    </location>
</feature>
<dbReference type="PROSITE" id="PS51352">
    <property type="entry name" value="THIOREDOXIN_2"/>
    <property type="match status" value="1"/>
</dbReference>
<evidence type="ECO:0000256" key="6">
    <source>
        <dbReference type="SAM" id="MobiDB-lite"/>
    </source>
</evidence>
<feature type="transmembrane region" description="Helical" evidence="7">
    <location>
        <begin position="6"/>
        <end position="32"/>
    </location>
</feature>
<keyword evidence="5 7" id="KW-0472">Membrane</keyword>
<name>A0A7I9V9I6_9ACTN</name>
<dbReference type="AlphaFoldDB" id="A0A7I9V9I6"/>
<dbReference type="CDD" id="cd03012">
    <property type="entry name" value="TlpA_like_DipZ_like"/>
    <property type="match status" value="1"/>
</dbReference>
<dbReference type="GO" id="GO:0016491">
    <property type="term" value="F:oxidoreductase activity"/>
    <property type="evidence" value="ECO:0007669"/>
    <property type="project" value="InterPro"/>
</dbReference>
<feature type="transmembrane region" description="Helical" evidence="7">
    <location>
        <begin position="82"/>
        <end position="107"/>
    </location>
</feature>
<evidence type="ECO:0000256" key="7">
    <source>
        <dbReference type="SAM" id="Phobius"/>
    </source>
</evidence>
<evidence type="ECO:0000256" key="2">
    <source>
        <dbReference type="ARBA" id="ARBA00022475"/>
    </source>
</evidence>
<comment type="subcellular location">
    <subcellularLocation>
        <location evidence="1">Cell membrane</location>
        <topology evidence="1">Multi-pass membrane protein</topology>
    </subcellularLocation>
</comment>
<dbReference type="InterPro" id="IPR013766">
    <property type="entry name" value="Thioredoxin_domain"/>
</dbReference>
<evidence type="ECO:0000313" key="9">
    <source>
        <dbReference type="EMBL" id="GEE01985.1"/>
    </source>
</evidence>
<dbReference type="OrthoDB" id="9811352at2"/>
<reference evidence="10" key="1">
    <citation type="submission" date="2019-06" db="EMBL/GenBank/DDBJ databases">
        <title>Gordonia isolated from sludge of a wastewater treatment plant.</title>
        <authorList>
            <person name="Tamura T."/>
            <person name="Aoyama K."/>
            <person name="Kang Y."/>
            <person name="Saito S."/>
            <person name="Akiyama N."/>
            <person name="Yazawa K."/>
            <person name="Gonoi T."/>
            <person name="Mikami Y."/>
        </authorList>
    </citation>
    <scope>NUCLEOTIDE SEQUENCE [LARGE SCALE GENOMIC DNA]</scope>
    <source>
        <strain evidence="10">NBRC 107696</strain>
    </source>
</reference>
<dbReference type="InterPro" id="IPR003834">
    <property type="entry name" value="Cyt_c_assmbl_TM_dom"/>
</dbReference>
<evidence type="ECO:0000256" key="1">
    <source>
        <dbReference type="ARBA" id="ARBA00004651"/>
    </source>
</evidence>
<dbReference type="PANTHER" id="PTHR42852:SF13">
    <property type="entry name" value="PROTEIN DIPZ"/>
    <property type="match status" value="1"/>
</dbReference>
<evidence type="ECO:0000256" key="4">
    <source>
        <dbReference type="ARBA" id="ARBA00022989"/>
    </source>
</evidence>
<dbReference type="EMBL" id="BJOV01000005">
    <property type="protein sequence ID" value="GEE01985.1"/>
    <property type="molecule type" value="Genomic_DNA"/>
</dbReference>
<dbReference type="Pfam" id="PF02683">
    <property type="entry name" value="DsbD_TM"/>
    <property type="match status" value="1"/>
</dbReference>
<dbReference type="InterPro" id="IPR000866">
    <property type="entry name" value="AhpC/TSA"/>
</dbReference>
<dbReference type="InterPro" id="IPR041017">
    <property type="entry name" value="Thioredoxin_10"/>
</dbReference>
<dbReference type="Pfam" id="PF00578">
    <property type="entry name" value="AhpC-TSA"/>
    <property type="match status" value="1"/>
</dbReference>
<gene>
    <name evidence="9" type="primary">dipZ_2</name>
    <name evidence="9" type="ORF">nbrc107696_24310</name>
</gene>
<feature type="domain" description="Thioredoxin" evidence="8">
    <location>
        <begin position="267"/>
        <end position="415"/>
    </location>
</feature>
<evidence type="ECO:0000259" key="8">
    <source>
        <dbReference type="PROSITE" id="PS51352"/>
    </source>
</evidence>
<dbReference type="PANTHER" id="PTHR42852">
    <property type="entry name" value="THIOL:DISULFIDE INTERCHANGE PROTEIN DSBE"/>
    <property type="match status" value="1"/>
</dbReference>
<dbReference type="GO" id="GO:0017004">
    <property type="term" value="P:cytochrome complex assembly"/>
    <property type="evidence" value="ECO:0007669"/>
    <property type="project" value="InterPro"/>
</dbReference>